<dbReference type="InterPro" id="IPR036388">
    <property type="entry name" value="WH-like_DNA-bd_sf"/>
</dbReference>
<dbReference type="AlphaFoldDB" id="D6GUB4"/>
<proteinExistence type="predicted"/>
<dbReference type="SMART" id="SM00344">
    <property type="entry name" value="HTH_ASNC"/>
    <property type="match status" value="1"/>
</dbReference>
<evidence type="ECO:0000259" key="1">
    <source>
        <dbReference type="Pfam" id="PF01037"/>
    </source>
</evidence>
<protein>
    <submittedName>
        <fullName evidence="2">Regulatory protein ArsR</fullName>
    </submittedName>
</protein>
<dbReference type="Gene3D" id="1.10.10.10">
    <property type="entry name" value="Winged helix-like DNA-binding domain superfamily/Winged helix DNA-binding domain"/>
    <property type="match status" value="1"/>
</dbReference>
<sequence length="143" mass="16886">MKLKENDIKILDMLRDNKSVKIIAKELSLPQSTVYYHFNRLKKNGFIQCPKVKMDYKSFDGDEMAMILVSLQSVHMDNFDKFLDELGKESIIQEVFEVSGDWDFIFMVRGSKESIINFVHEKLQHIQNVKKIQSIFIMRHVKL</sequence>
<feature type="domain" description="Transcription regulator AsnC/Lrp ligand binding" evidence="1">
    <location>
        <begin position="67"/>
        <end position="139"/>
    </location>
</feature>
<dbReference type="InterPro" id="IPR019888">
    <property type="entry name" value="Tscrpt_reg_AsnC-like"/>
</dbReference>
<accession>D6GUB4</accession>
<dbReference type="InterPro" id="IPR011991">
    <property type="entry name" value="ArsR-like_HTH"/>
</dbReference>
<reference evidence="2 3" key="1">
    <citation type="journal article" date="2010" name="Proc. Natl. Acad. Sci. U.S.A.">
        <title>Enigmatic, ultrasmall, uncultivated Archaea.</title>
        <authorList>
            <person name="Baker B.J."/>
            <person name="Comolli L.R."/>
            <person name="Dick G.J."/>
            <person name="Hauser L.J."/>
            <person name="Hyatt D."/>
            <person name="Dill B.D."/>
            <person name="Land M.L."/>
            <person name="Verberkmoes N.C."/>
            <person name="Hettich R.L."/>
            <person name="Banfield J.F."/>
        </authorList>
    </citation>
    <scope>NUCLEOTIDE SEQUENCE [LARGE SCALE GENOMIC DNA]</scope>
</reference>
<dbReference type="Gene3D" id="3.30.70.920">
    <property type="match status" value="1"/>
</dbReference>
<dbReference type="InterPro" id="IPR011008">
    <property type="entry name" value="Dimeric_a/b-barrel"/>
</dbReference>
<name>D6GUB4_PARA5</name>
<dbReference type="GO" id="GO:0005829">
    <property type="term" value="C:cytosol"/>
    <property type="evidence" value="ECO:0007669"/>
    <property type="project" value="TreeGrafter"/>
</dbReference>
<dbReference type="PANTHER" id="PTHR30154">
    <property type="entry name" value="LEUCINE-RESPONSIVE REGULATORY PROTEIN"/>
    <property type="match status" value="1"/>
</dbReference>
<evidence type="ECO:0000313" key="3">
    <source>
        <dbReference type="Proteomes" id="UP000009376"/>
    </source>
</evidence>
<dbReference type="PANTHER" id="PTHR30154:SF34">
    <property type="entry name" value="TRANSCRIPTIONAL REGULATOR AZLB"/>
    <property type="match status" value="1"/>
</dbReference>
<dbReference type="Pfam" id="PF01037">
    <property type="entry name" value="AsnC_trans_reg"/>
    <property type="match status" value="1"/>
</dbReference>
<evidence type="ECO:0000313" key="2">
    <source>
        <dbReference type="EMBL" id="EFD93170.1"/>
    </source>
</evidence>
<dbReference type="GO" id="GO:0043565">
    <property type="term" value="F:sequence-specific DNA binding"/>
    <property type="evidence" value="ECO:0007669"/>
    <property type="project" value="TreeGrafter"/>
</dbReference>
<dbReference type="GO" id="GO:0043200">
    <property type="term" value="P:response to amino acid"/>
    <property type="evidence" value="ECO:0007669"/>
    <property type="project" value="TreeGrafter"/>
</dbReference>
<dbReference type="SUPFAM" id="SSF46785">
    <property type="entry name" value="Winged helix' DNA-binding domain"/>
    <property type="match status" value="1"/>
</dbReference>
<dbReference type="InterPro" id="IPR036390">
    <property type="entry name" value="WH_DNA-bd_sf"/>
</dbReference>
<dbReference type="Proteomes" id="UP000009376">
    <property type="component" value="Unassembled WGS sequence"/>
</dbReference>
<dbReference type="Pfam" id="PF13412">
    <property type="entry name" value="HTH_24"/>
    <property type="match status" value="1"/>
</dbReference>
<organism evidence="2 3">
    <name type="scientific">Candidatus Parvarchaeum acidophilus ARMAN-5</name>
    <dbReference type="NCBI Taxonomy" id="662762"/>
    <lineage>
        <taxon>Archaea</taxon>
        <taxon>Candidatus Parvarchaeota</taxon>
        <taxon>Candidatus Parvarchaeum</taxon>
    </lineage>
</organism>
<dbReference type="CDD" id="cd00090">
    <property type="entry name" value="HTH_ARSR"/>
    <property type="match status" value="1"/>
</dbReference>
<gene>
    <name evidence="2" type="ORF">BJBARM5_0040</name>
</gene>
<dbReference type="EMBL" id="GG745545">
    <property type="protein sequence ID" value="EFD93170.1"/>
    <property type="molecule type" value="Genomic_DNA"/>
</dbReference>
<dbReference type="SUPFAM" id="SSF54909">
    <property type="entry name" value="Dimeric alpha+beta barrel"/>
    <property type="match status" value="1"/>
</dbReference>
<dbReference type="InterPro" id="IPR019887">
    <property type="entry name" value="Tscrpt_reg_AsnC/Lrp_C"/>
</dbReference>